<keyword evidence="3" id="KW-1185">Reference proteome</keyword>
<dbReference type="AlphaFoldDB" id="A0A9X3B6A1"/>
<dbReference type="RefSeq" id="WP_279295146.1">
    <property type="nucleotide sequence ID" value="NZ_JAOTIF010000001.1"/>
</dbReference>
<feature type="compositionally biased region" description="Polar residues" evidence="1">
    <location>
        <begin position="129"/>
        <end position="139"/>
    </location>
</feature>
<reference evidence="2" key="1">
    <citation type="submission" date="2022-09" db="EMBL/GenBank/DDBJ databases">
        <authorList>
            <person name="Yuan C."/>
            <person name="Ke Z."/>
        </authorList>
    </citation>
    <scope>NUCLEOTIDE SEQUENCE</scope>
    <source>
        <strain evidence="2">LB-8</strain>
    </source>
</reference>
<sequence>MANSDRDRNFSENERNRTPNRTEQQSSVPNDLPDSPRDAEHLKNEETFIELPDVSDIPGQENVSVPPMGELADTTIASDDEEGVRVFGRDDSEDFTMGTEADVTREERRTLASDDYMPTKDEDKLIQASMDNTDFQGESLNEKGFGQSLSGKDLDVPGSEVDNANERIGEEDEENNEYSISDNDDENNPPLGTS</sequence>
<feature type="compositionally biased region" description="Polar residues" evidence="1">
    <location>
        <begin position="19"/>
        <end position="29"/>
    </location>
</feature>
<proteinExistence type="predicted"/>
<protein>
    <submittedName>
        <fullName evidence="2">Uncharacterized protein</fullName>
    </submittedName>
</protein>
<feature type="compositionally biased region" description="Acidic residues" evidence="1">
    <location>
        <begin position="169"/>
        <end position="187"/>
    </location>
</feature>
<evidence type="ECO:0000313" key="2">
    <source>
        <dbReference type="EMBL" id="MCU7547700.1"/>
    </source>
</evidence>
<name>A0A9X3B6A1_9BACT</name>
<dbReference type="Proteomes" id="UP001155483">
    <property type="component" value="Unassembled WGS sequence"/>
</dbReference>
<organism evidence="2 3">
    <name type="scientific">Paraflavisolibacter caeni</name>
    <dbReference type="NCBI Taxonomy" id="2982496"/>
    <lineage>
        <taxon>Bacteria</taxon>
        <taxon>Pseudomonadati</taxon>
        <taxon>Bacteroidota</taxon>
        <taxon>Chitinophagia</taxon>
        <taxon>Chitinophagales</taxon>
        <taxon>Chitinophagaceae</taxon>
        <taxon>Paraflavisolibacter</taxon>
    </lineage>
</organism>
<comment type="caution">
    <text evidence="2">The sequence shown here is derived from an EMBL/GenBank/DDBJ whole genome shotgun (WGS) entry which is preliminary data.</text>
</comment>
<evidence type="ECO:0000256" key="1">
    <source>
        <dbReference type="SAM" id="MobiDB-lite"/>
    </source>
</evidence>
<feature type="region of interest" description="Disordered" evidence="1">
    <location>
        <begin position="1"/>
        <end position="194"/>
    </location>
</feature>
<dbReference type="EMBL" id="JAOTIF010000001">
    <property type="protein sequence ID" value="MCU7547700.1"/>
    <property type="molecule type" value="Genomic_DNA"/>
</dbReference>
<feature type="compositionally biased region" description="Basic and acidic residues" evidence="1">
    <location>
        <begin position="102"/>
        <end position="125"/>
    </location>
</feature>
<accession>A0A9X3B6A1</accession>
<gene>
    <name evidence="2" type="ORF">OCK74_01180</name>
</gene>
<feature type="compositionally biased region" description="Basic and acidic residues" evidence="1">
    <location>
        <begin position="1"/>
        <end position="17"/>
    </location>
</feature>
<evidence type="ECO:0000313" key="3">
    <source>
        <dbReference type="Proteomes" id="UP001155483"/>
    </source>
</evidence>
<feature type="compositionally biased region" description="Basic and acidic residues" evidence="1">
    <location>
        <begin position="34"/>
        <end position="46"/>
    </location>
</feature>
<reference evidence="2" key="2">
    <citation type="submission" date="2023-04" db="EMBL/GenBank/DDBJ databases">
        <title>Paracnuella aquatica gen. nov., sp. nov., a member of the family Chitinophagaceae isolated from a hot spring.</title>
        <authorList>
            <person name="Wang C."/>
        </authorList>
    </citation>
    <scope>NUCLEOTIDE SEQUENCE</scope>
    <source>
        <strain evidence="2">LB-8</strain>
    </source>
</reference>